<dbReference type="Pfam" id="PF00890">
    <property type="entry name" value="FAD_binding_2"/>
    <property type="match status" value="1"/>
</dbReference>
<reference evidence="14 15" key="1">
    <citation type="journal article" date="2006" name="Appl. Environ. Microbiol.">
        <title>Genome sequence of the chemolithoautotrophic nitrite-oxidizing bacterium Nitrobacter winogradskyi Nb-255.</title>
        <authorList>
            <person name="Starkenburg S.R."/>
            <person name="Chain P.S."/>
            <person name="Sayavedra-Soto L.A."/>
            <person name="Hauser L."/>
            <person name="Land M.L."/>
            <person name="Larimer F.W."/>
            <person name="Malfatti S.A."/>
            <person name="Klotz M.G."/>
            <person name="Bottomley P.J."/>
            <person name="Arp D.J."/>
            <person name="Hickey W.J."/>
        </authorList>
    </citation>
    <scope>NUCLEOTIDE SEQUENCE [LARGE SCALE GENOMIC DNA]</scope>
    <source>
        <strain evidence="15">ATCC 25391 / DSM 10237 / CIP 104748 / NCIMB 11846 / Nb-255</strain>
    </source>
</reference>
<dbReference type="InterPro" id="IPR036188">
    <property type="entry name" value="FAD/NAD-bd_sf"/>
</dbReference>
<dbReference type="PANTHER" id="PTHR42716">
    <property type="entry name" value="L-ASPARTATE OXIDASE"/>
    <property type="match status" value="1"/>
</dbReference>
<dbReference type="Gene3D" id="1.20.58.100">
    <property type="entry name" value="Fumarate reductase/succinate dehydrogenase flavoprotein-like, C-terminal domain"/>
    <property type="match status" value="1"/>
</dbReference>
<keyword evidence="15" id="KW-1185">Reference proteome</keyword>
<name>Q3SPW2_NITWN</name>
<comment type="catalytic activity">
    <reaction evidence="9">
        <text>L-aspartate + O2 = iminosuccinate + H2O2</text>
        <dbReference type="Rhea" id="RHEA:25876"/>
        <dbReference type="ChEBI" id="CHEBI:15379"/>
        <dbReference type="ChEBI" id="CHEBI:16240"/>
        <dbReference type="ChEBI" id="CHEBI:29991"/>
        <dbReference type="ChEBI" id="CHEBI:77875"/>
        <dbReference type="EC" id="1.4.3.16"/>
    </reaction>
    <physiologicalReaction direction="left-to-right" evidence="9">
        <dbReference type="Rhea" id="RHEA:25877"/>
    </physiologicalReaction>
</comment>
<comment type="pathway">
    <text evidence="2 11">Cofactor biosynthesis; NAD(+) biosynthesis; iminoaspartate from L-aspartate (oxidase route): step 1/1.</text>
</comment>
<dbReference type="Proteomes" id="UP000002531">
    <property type="component" value="Chromosome"/>
</dbReference>
<dbReference type="KEGG" id="nwi:Nwi_2425"/>
<dbReference type="AlphaFoldDB" id="Q3SPW2"/>
<dbReference type="InterPro" id="IPR037099">
    <property type="entry name" value="Fum_R/Succ_DH_flav-like_C_sf"/>
</dbReference>
<dbReference type="SUPFAM" id="SSF51905">
    <property type="entry name" value="FAD/NAD(P)-binding domain"/>
    <property type="match status" value="1"/>
</dbReference>
<comment type="similarity">
    <text evidence="3 11">Belongs to the FAD-dependent oxidoreductase 2 family. NadB subfamily.</text>
</comment>
<keyword evidence="6 11" id="KW-0662">Pyridine nucleotide biosynthesis</keyword>
<dbReference type="NCBIfam" id="NF005701">
    <property type="entry name" value="PRK07512.1"/>
    <property type="match status" value="1"/>
</dbReference>
<dbReference type="InterPro" id="IPR005288">
    <property type="entry name" value="NadB"/>
</dbReference>
<organism evidence="14 15">
    <name type="scientific">Nitrobacter winogradskyi (strain ATCC 25391 / DSM 10237 / CIP 104748 / NCIMB 11846 / Nb-255)</name>
    <dbReference type="NCBI Taxonomy" id="323098"/>
    <lineage>
        <taxon>Bacteria</taxon>
        <taxon>Pseudomonadati</taxon>
        <taxon>Pseudomonadota</taxon>
        <taxon>Alphaproteobacteria</taxon>
        <taxon>Hyphomicrobiales</taxon>
        <taxon>Nitrobacteraceae</taxon>
        <taxon>Nitrobacter</taxon>
    </lineage>
</organism>
<comment type="function">
    <text evidence="11">Catalyzes the oxidation of L-aspartate to iminoaspartate.</text>
</comment>
<sequence>MTAPHDTNGAAVVIGGGLAGLMTALALAPRPVLLLSSAPLGLETSSILAQGGIAASIGPDDNASLHLADTVAAGDGLCDQRLAAAILAAAPDAIERLLQLGVAFDRDADGNLALGLEAAHSRRRIVHAGGDASGRDIIRTLVRKVYETPSITVCEATCAQRLIVEDNAVRGVVCQTKRDSVSFVTDHIVIATGGIGGLFLHGTNPAGSCGQGLALAARAGAIMADLEFIQFHPTALDIGSFPLKLISEAVRGEGATLIDENGDRFMADTPGAELAPRDVVARAVWRHMAAGHRVFLNARHMPGVDFARRFPAITSFCRDAGIDPLTQPIPVRPAAHYHMGGVSVDNRGRTSIDGLWACGEAACTGLHGANRLASNSLLEAVVCAGLVARDIAGTTPAKRRLPRATDAGAGCDPALIRPIMSRAVGVLRDGEGLRVAARALLPLAASQQTASDPAIVALMIVIAALRREESRGAHARTDYPEPAISAARTTLRLRDAFDAAQDCIPDLVG</sequence>
<comment type="subcellular location">
    <subcellularLocation>
        <location evidence="11">Cytoplasm</location>
    </subcellularLocation>
</comment>
<evidence type="ECO:0000256" key="2">
    <source>
        <dbReference type="ARBA" id="ARBA00004950"/>
    </source>
</evidence>
<keyword evidence="5 11" id="KW-0285">Flavoprotein</keyword>
<dbReference type="Gene3D" id="3.50.50.60">
    <property type="entry name" value="FAD/NAD(P)-binding domain"/>
    <property type="match status" value="1"/>
</dbReference>
<dbReference type="OrthoDB" id="9806724at2"/>
<comment type="cofactor">
    <cofactor evidence="1 11">
        <name>FAD</name>
        <dbReference type="ChEBI" id="CHEBI:57692"/>
    </cofactor>
</comment>
<evidence type="ECO:0000256" key="9">
    <source>
        <dbReference type="ARBA" id="ARBA00048305"/>
    </source>
</evidence>
<dbReference type="SUPFAM" id="SSF46977">
    <property type="entry name" value="Succinate dehydrogenase/fumarate reductase flavoprotein C-terminal domain"/>
    <property type="match status" value="1"/>
</dbReference>
<dbReference type="PRINTS" id="PR00368">
    <property type="entry name" value="FADPNR"/>
</dbReference>
<dbReference type="Gene3D" id="3.90.700.10">
    <property type="entry name" value="Succinate dehydrogenase/fumarate reductase flavoprotein, catalytic domain"/>
    <property type="match status" value="1"/>
</dbReference>
<dbReference type="GO" id="GO:0034628">
    <property type="term" value="P:'de novo' NAD+ biosynthetic process from L-aspartate"/>
    <property type="evidence" value="ECO:0007669"/>
    <property type="project" value="TreeGrafter"/>
</dbReference>
<evidence type="ECO:0000256" key="11">
    <source>
        <dbReference type="RuleBase" id="RU362049"/>
    </source>
</evidence>
<feature type="domain" description="FAD-dependent oxidoreductase 2 FAD-binding" evidence="12">
    <location>
        <begin position="11"/>
        <end position="377"/>
    </location>
</feature>
<evidence type="ECO:0000256" key="10">
    <source>
        <dbReference type="NCBIfam" id="TIGR00551"/>
    </source>
</evidence>
<dbReference type="RefSeq" id="WP_011315637.1">
    <property type="nucleotide sequence ID" value="NC_007406.1"/>
</dbReference>
<dbReference type="InterPro" id="IPR015939">
    <property type="entry name" value="Fum_Rdtase/Succ_DH_flav-like_C"/>
</dbReference>
<evidence type="ECO:0000256" key="8">
    <source>
        <dbReference type="ARBA" id="ARBA00023002"/>
    </source>
</evidence>
<dbReference type="EMBL" id="CP000115">
    <property type="protein sequence ID" value="ABA05679.1"/>
    <property type="molecule type" value="Genomic_DNA"/>
</dbReference>
<evidence type="ECO:0000256" key="5">
    <source>
        <dbReference type="ARBA" id="ARBA00022630"/>
    </source>
</evidence>
<gene>
    <name evidence="14" type="ordered locus">Nwi_2425</name>
</gene>
<dbReference type="UniPathway" id="UPA00253">
    <property type="reaction ID" value="UER00326"/>
</dbReference>
<dbReference type="STRING" id="323098.Nwi_2425"/>
<dbReference type="EC" id="1.4.3.16" evidence="4 10"/>
<dbReference type="HOGENOM" id="CLU_014312_3_2_5"/>
<evidence type="ECO:0000256" key="7">
    <source>
        <dbReference type="ARBA" id="ARBA00022827"/>
    </source>
</evidence>
<dbReference type="InterPro" id="IPR003953">
    <property type="entry name" value="FAD-dep_OxRdtase_2_FAD-bd"/>
</dbReference>
<dbReference type="NCBIfam" id="TIGR00551">
    <property type="entry name" value="nadB"/>
    <property type="match status" value="1"/>
</dbReference>
<evidence type="ECO:0000256" key="1">
    <source>
        <dbReference type="ARBA" id="ARBA00001974"/>
    </source>
</evidence>
<proteinExistence type="inferred from homology"/>
<keyword evidence="7 11" id="KW-0274">FAD</keyword>
<evidence type="ECO:0000256" key="3">
    <source>
        <dbReference type="ARBA" id="ARBA00008562"/>
    </source>
</evidence>
<dbReference type="SUPFAM" id="SSF56425">
    <property type="entry name" value="Succinate dehydrogenase/fumarate reductase flavoprotein, catalytic domain"/>
    <property type="match status" value="1"/>
</dbReference>
<dbReference type="eggNOG" id="COG0029">
    <property type="taxonomic scope" value="Bacteria"/>
</dbReference>
<dbReference type="InterPro" id="IPR027477">
    <property type="entry name" value="Succ_DH/fumarate_Rdtase_cat_sf"/>
</dbReference>
<protein>
    <recommendedName>
        <fullName evidence="4 10">L-aspartate oxidase</fullName>
        <ecNumber evidence="4 10">1.4.3.16</ecNumber>
    </recommendedName>
</protein>
<dbReference type="GO" id="GO:0008734">
    <property type="term" value="F:L-aspartate oxidase activity"/>
    <property type="evidence" value="ECO:0007669"/>
    <property type="project" value="UniProtKB-UniRule"/>
</dbReference>
<evidence type="ECO:0000259" key="13">
    <source>
        <dbReference type="Pfam" id="PF02910"/>
    </source>
</evidence>
<evidence type="ECO:0000313" key="15">
    <source>
        <dbReference type="Proteomes" id="UP000002531"/>
    </source>
</evidence>
<feature type="domain" description="Fumarate reductase/succinate dehydrogenase flavoprotein-like C-terminal" evidence="13">
    <location>
        <begin position="456"/>
        <end position="481"/>
    </location>
</feature>
<evidence type="ECO:0000256" key="4">
    <source>
        <dbReference type="ARBA" id="ARBA00012173"/>
    </source>
</evidence>
<evidence type="ECO:0000256" key="6">
    <source>
        <dbReference type="ARBA" id="ARBA00022642"/>
    </source>
</evidence>
<keyword evidence="8 11" id="KW-0560">Oxidoreductase</keyword>
<dbReference type="FunFam" id="3.90.700.10:FF:000002">
    <property type="entry name" value="L-aspartate oxidase"/>
    <property type="match status" value="1"/>
</dbReference>
<accession>Q3SPW2</accession>
<evidence type="ECO:0000259" key="12">
    <source>
        <dbReference type="Pfam" id="PF00890"/>
    </source>
</evidence>
<evidence type="ECO:0000313" key="14">
    <source>
        <dbReference type="EMBL" id="ABA05679.1"/>
    </source>
</evidence>
<dbReference type="GO" id="GO:0005737">
    <property type="term" value="C:cytoplasm"/>
    <property type="evidence" value="ECO:0007669"/>
    <property type="project" value="UniProtKB-SubCell"/>
</dbReference>
<dbReference type="Pfam" id="PF02910">
    <property type="entry name" value="Succ_DH_flav_C"/>
    <property type="match status" value="1"/>
</dbReference>
<dbReference type="PANTHER" id="PTHR42716:SF2">
    <property type="entry name" value="L-ASPARTATE OXIDASE, CHLOROPLASTIC"/>
    <property type="match status" value="1"/>
</dbReference>